<dbReference type="Proteomes" id="UP000186609">
    <property type="component" value="Chromosome"/>
</dbReference>
<evidence type="ECO:0000313" key="8">
    <source>
        <dbReference type="Proteomes" id="UP000186609"/>
    </source>
</evidence>
<evidence type="ECO:0000313" key="7">
    <source>
        <dbReference type="EMBL" id="APW39702.1"/>
    </source>
</evidence>
<dbReference type="GO" id="GO:0009055">
    <property type="term" value="F:electron transfer activity"/>
    <property type="evidence" value="ECO:0007669"/>
    <property type="project" value="InterPro"/>
</dbReference>
<proteinExistence type="predicted"/>
<evidence type="ECO:0000256" key="4">
    <source>
        <dbReference type="PROSITE-ProRule" id="PRU00433"/>
    </source>
</evidence>
<sequence>MDDASFNTGTRAQPLGLPKAGISADLDALAAYVSSLNTFDASPYRNAAGELTAAAANGKTLFIDRNCVSCHAGTTFAGTMLQNIGTIKPSSGSRLGGALTGIDIPTLRDVWRASSYLHDGSAATLDVAVQAHGASIPGAALTAGELADLSAYLQQIGSEEPMALGKLMASPLFGSANGTVFADMLPAGFVLTGVNLRSGWWLDAIQGVGSPSNLAFHGGNGGTLRAITWPADEYLVRVYGKSGTRGAVAQLGFVTNTGRNFGPYGTGQGQGTLTSFDYTVPAGRKVYGFVGRSSDGLNAVGVLHGPL</sequence>
<evidence type="ECO:0000259" key="5">
    <source>
        <dbReference type="PROSITE" id="PS51007"/>
    </source>
</evidence>
<evidence type="ECO:0000256" key="3">
    <source>
        <dbReference type="ARBA" id="ARBA00023004"/>
    </source>
</evidence>
<protein>
    <recommendedName>
        <fullName evidence="9">Cytochrome c domain-containing protein</fullName>
    </recommendedName>
</protein>
<dbReference type="STRING" id="1842727.RD110_22935"/>
<dbReference type="InterPro" id="IPR009056">
    <property type="entry name" value="Cyt_c-like_dom"/>
</dbReference>
<dbReference type="GO" id="GO:0020037">
    <property type="term" value="F:heme binding"/>
    <property type="evidence" value="ECO:0007669"/>
    <property type="project" value="InterPro"/>
</dbReference>
<keyword evidence="8" id="KW-1185">Reference proteome</keyword>
<dbReference type="PROSITE" id="PS51007">
    <property type="entry name" value="CYTC"/>
    <property type="match status" value="1"/>
</dbReference>
<dbReference type="InterPro" id="IPR036404">
    <property type="entry name" value="Jacalin-like_lectin_dom_sf"/>
</dbReference>
<dbReference type="InterPro" id="IPR001229">
    <property type="entry name" value="Jacalin-like_lectin_dom"/>
</dbReference>
<gene>
    <name evidence="7" type="ORF">RD110_22935</name>
</gene>
<dbReference type="SMART" id="SM00915">
    <property type="entry name" value="Jacalin"/>
    <property type="match status" value="1"/>
</dbReference>
<feature type="domain" description="Jacalin-type lectin" evidence="6">
    <location>
        <begin position="167"/>
        <end position="306"/>
    </location>
</feature>
<organism evidence="7 8">
    <name type="scientific">Rhodoferax koreensis</name>
    <dbReference type="NCBI Taxonomy" id="1842727"/>
    <lineage>
        <taxon>Bacteria</taxon>
        <taxon>Pseudomonadati</taxon>
        <taxon>Pseudomonadota</taxon>
        <taxon>Betaproteobacteria</taxon>
        <taxon>Burkholderiales</taxon>
        <taxon>Comamonadaceae</taxon>
        <taxon>Rhodoferax</taxon>
    </lineage>
</organism>
<accession>A0A1P8K124</accession>
<evidence type="ECO:0000256" key="1">
    <source>
        <dbReference type="ARBA" id="ARBA00022617"/>
    </source>
</evidence>
<dbReference type="GO" id="GO:0046872">
    <property type="term" value="F:metal ion binding"/>
    <property type="evidence" value="ECO:0007669"/>
    <property type="project" value="UniProtKB-KW"/>
</dbReference>
<keyword evidence="3 4" id="KW-0408">Iron</keyword>
<dbReference type="SUPFAM" id="SSF51101">
    <property type="entry name" value="Mannose-binding lectins"/>
    <property type="match status" value="1"/>
</dbReference>
<name>A0A1P8K124_9BURK</name>
<feature type="domain" description="Cytochrome c" evidence="5">
    <location>
        <begin position="53"/>
        <end position="157"/>
    </location>
</feature>
<evidence type="ECO:0000259" key="6">
    <source>
        <dbReference type="PROSITE" id="PS51752"/>
    </source>
</evidence>
<keyword evidence="2 4" id="KW-0479">Metal-binding</keyword>
<dbReference type="SUPFAM" id="SSF46626">
    <property type="entry name" value="Cytochrome c"/>
    <property type="match status" value="1"/>
</dbReference>
<dbReference type="Gene3D" id="1.10.760.10">
    <property type="entry name" value="Cytochrome c-like domain"/>
    <property type="match status" value="1"/>
</dbReference>
<dbReference type="Pfam" id="PF00034">
    <property type="entry name" value="Cytochrom_C"/>
    <property type="match status" value="1"/>
</dbReference>
<dbReference type="AlphaFoldDB" id="A0A1P8K124"/>
<dbReference type="KEGG" id="rhy:RD110_22935"/>
<dbReference type="PROSITE" id="PS51752">
    <property type="entry name" value="JACALIN_LECTIN"/>
    <property type="match status" value="1"/>
</dbReference>
<dbReference type="PANTHER" id="PTHR30600">
    <property type="entry name" value="CYTOCHROME C PEROXIDASE-RELATED"/>
    <property type="match status" value="1"/>
</dbReference>
<keyword evidence="1 4" id="KW-0349">Heme</keyword>
<dbReference type="Pfam" id="PF01419">
    <property type="entry name" value="Jacalin"/>
    <property type="match status" value="1"/>
</dbReference>
<dbReference type="InterPro" id="IPR051395">
    <property type="entry name" value="Cytochrome_c_Peroxidase/MauG"/>
</dbReference>
<dbReference type="InterPro" id="IPR036909">
    <property type="entry name" value="Cyt_c-like_dom_sf"/>
</dbReference>
<dbReference type="GO" id="GO:0004130">
    <property type="term" value="F:cytochrome-c peroxidase activity"/>
    <property type="evidence" value="ECO:0007669"/>
    <property type="project" value="TreeGrafter"/>
</dbReference>
<dbReference type="EMBL" id="CP019236">
    <property type="protein sequence ID" value="APW39702.1"/>
    <property type="molecule type" value="Genomic_DNA"/>
</dbReference>
<evidence type="ECO:0008006" key="9">
    <source>
        <dbReference type="Google" id="ProtNLM"/>
    </source>
</evidence>
<reference evidence="7 8" key="1">
    <citation type="submission" date="2017-01" db="EMBL/GenBank/DDBJ databases">
        <authorList>
            <person name="Mah S.A."/>
            <person name="Swanson W.J."/>
            <person name="Moy G.W."/>
            <person name="Vacquier V.D."/>
        </authorList>
    </citation>
    <scope>NUCLEOTIDE SEQUENCE [LARGE SCALE GENOMIC DNA]</scope>
    <source>
        <strain evidence="7 8">DCY110</strain>
    </source>
</reference>
<dbReference type="Gene3D" id="2.100.10.30">
    <property type="entry name" value="Jacalin-like lectin domain"/>
    <property type="match status" value="1"/>
</dbReference>
<evidence type="ECO:0000256" key="2">
    <source>
        <dbReference type="ARBA" id="ARBA00022723"/>
    </source>
</evidence>